<accession>A0A2Z6IED7</accession>
<organism evidence="1 2">
    <name type="scientific">Sutterella megalosphaeroides</name>
    <dbReference type="NCBI Taxonomy" id="2494234"/>
    <lineage>
        <taxon>Bacteria</taxon>
        <taxon>Pseudomonadati</taxon>
        <taxon>Pseudomonadota</taxon>
        <taxon>Betaproteobacteria</taxon>
        <taxon>Burkholderiales</taxon>
        <taxon>Sutterellaceae</taxon>
        <taxon>Sutterella</taxon>
    </lineage>
</organism>
<evidence type="ECO:0000313" key="1">
    <source>
        <dbReference type="EMBL" id="BBF23046.1"/>
    </source>
</evidence>
<proteinExistence type="predicted"/>
<protein>
    <submittedName>
        <fullName evidence="1">Uncharacterized protein</fullName>
    </submittedName>
</protein>
<reference evidence="1 2" key="1">
    <citation type="journal article" date="2018" name="Int. J. Syst. Evol. Microbiol.">
        <title>Mesosutterella multiformis gen. nov., sp. nov., a member of the family Sutterellaceae and Sutterella megalosphaeroides sp. nov., isolated from human faeces.</title>
        <authorList>
            <person name="Sakamoto M."/>
            <person name="Ikeyama N."/>
            <person name="Kunihiro T."/>
            <person name="Iino T."/>
            <person name="Yuki M."/>
            <person name="Ohkuma M."/>
        </authorList>
    </citation>
    <scope>NUCLEOTIDE SEQUENCE [LARGE SCALE GENOMIC DNA]</scope>
    <source>
        <strain evidence="1 2">6FBBBH3</strain>
    </source>
</reference>
<dbReference type="KEGG" id="sutt:SUTMEG_09370"/>
<name>A0A2Z6IED7_9BURK</name>
<dbReference type="Proteomes" id="UP000271003">
    <property type="component" value="Chromosome"/>
</dbReference>
<dbReference type="AlphaFoldDB" id="A0A2Z6IED7"/>
<evidence type="ECO:0000313" key="2">
    <source>
        <dbReference type="Proteomes" id="UP000271003"/>
    </source>
</evidence>
<gene>
    <name evidence="1" type="ORF">SUTMEG_09370</name>
</gene>
<keyword evidence="2" id="KW-1185">Reference proteome</keyword>
<dbReference type="EMBL" id="AP018786">
    <property type="protein sequence ID" value="BBF23046.1"/>
    <property type="molecule type" value="Genomic_DNA"/>
</dbReference>
<sequence>MDMTDMTGKDVMLTLEEMAGISQVCEFYGGGIGGVYFPCEYVRMEVMCLACCIWFAMTWLTPKSYDVFTK</sequence>